<gene>
    <name evidence="2" type="ORF">Taro_000214</name>
</gene>
<proteinExistence type="predicted"/>
<organism evidence="2 3">
    <name type="scientific">Colocasia esculenta</name>
    <name type="common">Wild taro</name>
    <name type="synonym">Arum esculentum</name>
    <dbReference type="NCBI Taxonomy" id="4460"/>
    <lineage>
        <taxon>Eukaryota</taxon>
        <taxon>Viridiplantae</taxon>
        <taxon>Streptophyta</taxon>
        <taxon>Embryophyta</taxon>
        <taxon>Tracheophyta</taxon>
        <taxon>Spermatophyta</taxon>
        <taxon>Magnoliopsida</taxon>
        <taxon>Liliopsida</taxon>
        <taxon>Araceae</taxon>
        <taxon>Aroideae</taxon>
        <taxon>Colocasieae</taxon>
        <taxon>Colocasia</taxon>
    </lineage>
</organism>
<feature type="region of interest" description="Disordered" evidence="1">
    <location>
        <begin position="1"/>
        <end position="47"/>
    </location>
</feature>
<evidence type="ECO:0000313" key="3">
    <source>
        <dbReference type="Proteomes" id="UP000652761"/>
    </source>
</evidence>
<dbReference type="AlphaFoldDB" id="A0A843TBI7"/>
<dbReference type="Proteomes" id="UP000652761">
    <property type="component" value="Unassembled WGS sequence"/>
</dbReference>
<evidence type="ECO:0000256" key="1">
    <source>
        <dbReference type="SAM" id="MobiDB-lite"/>
    </source>
</evidence>
<dbReference type="EMBL" id="NMUH01000004">
    <property type="protein sequence ID" value="MQL67941.1"/>
    <property type="molecule type" value="Genomic_DNA"/>
</dbReference>
<evidence type="ECO:0000313" key="2">
    <source>
        <dbReference type="EMBL" id="MQL67941.1"/>
    </source>
</evidence>
<keyword evidence="3" id="KW-1185">Reference proteome</keyword>
<sequence length="82" mass="8709">MCQRERERGGGALGEREDEALREDPGAWPRTPITNSDTGTTGTTRTTGGGGVVLLVLPPLQVAVPLPLAVPVLADLVWSEFR</sequence>
<protein>
    <submittedName>
        <fullName evidence="2">Uncharacterized protein</fullName>
    </submittedName>
</protein>
<reference evidence="2" key="1">
    <citation type="submission" date="2017-07" db="EMBL/GenBank/DDBJ databases">
        <title>Taro Niue Genome Assembly and Annotation.</title>
        <authorList>
            <person name="Atibalentja N."/>
            <person name="Keating K."/>
            <person name="Fields C.J."/>
        </authorList>
    </citation>
    <scope>NUCLEOTIDE SEQUENCE</scope>
    <source>
        <strain evidence="2">Niue_2</strain>
        <tissue evidence="2">Leaf</tissue>
    </source>
</reference>
<accession>A0A843TBI7</accession>
<comment type="caution">
    <text evidence="2">The sequence shown here is derived from an EMBL/GenBank/DDBJ whole genome shotgun (WGS) entry which is preliminary data.</text>
</comment>
<name>A0A843TBI7_COLES</name>